<feature type="compositionally biased region" description="Low complexity" evidence="1">
    <location>
        <begin position="702"/>
        <end position="727"/>
    </location>
</feature>
<gene>
    <name evidence="2" type="ORF">TBRA_LOCUS163</name>
</gene>
<protein>
    <submittedName>
        <fullName evidence="2">Uncharacterized protein</fullName>
    </submittedName>
</protein>
<feature type="region of interest" description="Disordered" evidence="1">
    <location>
        <begin position="688"/>
        <end position="749"/>
    </location>
</feature>
<reference evidence="2 3" key="1">
    <citation type="submission" date="2020-02" db="EMBL/GenBank/DDBJ databases">
        <authorList>
            <person name="Ferguson B K."/>
        </authorList>
    </citation>
    <scope>NUCLEOTIDE SEQUENCE [LARGE SCALE GENOMIC DNA]</scope>
</reference>
<name>A0A6H5HUA5_9HYME</name>
<organism evidence="2 3">
    <name type="scientific">Trichogramma brassicae</name>
    <dbReference type="NCBI Taxonomy" id="86971"/>
    <lineage>
        <taxon>Eukaryota</taxon>
        <taxon>Metazoa</taxon>
        <taxon>Ecdysozoa</taxon>
        <taxon>Arthropoda</taxon>
        <taxon>Hexapoda</taxon>
        <taxon>Insecta</taxon>
        <taxon>Pterygota</taxon>
        <taxon>Neoptera</taxon>
        <taxon>Endopterygota</taxon>
        <taxon>Hymenoptera</taxon>
        <taxon>Apocrita</taxon>
        <taxon>Proctotrupomorpha</taxon>
        <taxon>Chalcidoidea</taxon>
        <taxon>Trichogrammatidae</taxon>
        <taxon>Trichogramma</taxon>
    </lineage>
</organism>
<evidence type="ECO:0000256" key="1">
    <source>
        <dbReference type="SAM" id="MobiDB-lite"/>
    </source>
</evidence>
<dbReference type="EMBL" id="CADCXV010000025">
    <property type="protein sequence ID" value="CAB0027933.1"/>
    <property type="molecule type" value="Genomic_DNA"/>
</dbReference>
<dbReference type="Proteomes" id="UP000479190">
    <property type="component" value="Unassembled WGS sequence"/>
</dbReference>
<keyword evidence="3" id="KW-1185">Reference proteome</keyword>
<dbReference type="AlphaFoldDB" id="A0A6H5HUA5"/>
<evidence type="ECO:0000313" key="2">
    <source>
        <dbReference type="EMBL" id="CAB0027933.1"/>
    </source>
</evidence>
<sequence>MSLTCVHTKRRFAQSPFPRVLRIAITHNGCTRGARSFRALARASILQPIRAYTHNVRIFSTDCAVDLARQQLSSRQNNYIYSLLRSFGGNYIARLLTRAADRSANLSRIPAFWSRGTRDARVREPAYNNLRNRYTGTHTDVCLVHLGRNPVHSRDKPRIHFSDNFYLARGEKSSARVHHMRLYLAYICCCISAKRETNLYIQSTQSSALYSRQEKYERERFSLWSCARITSCAAMTAARRLKDRERAKEREREIQTHPYRIKHADTESGRALLVYRLVCTPRGAARLDASNVLSSLYTGIHHYIQRAAERTYTTENTLADAVARYRIVSGRCCELATHAYIAHTKINECTRVEREREISYASLYVYNKWAVEIRRLAAAAPIERLLKTKIRMNYPIECINGKFISVPRERFTAFYISCILTTKSNEQQQQQQTLDDCIVVYTYALVYIKARMYIIHGLARNKERPSFNFPRVRRWWRASSLCLCVHLHIGVNNKKNSRLAPGAMYTLIKSCTRKRKSKSITGVHCALIPLSSAARRCVKNPTHPRRYILLKKMPNFQGKDTRAEQRPLENQEAVSRLLLTFDPGSRTKQRETEDMPKPTCCGVLVWRFCTPIAILATELAPLYPTNYTRRRRRRPATTRSKHRSYIRIARVYIRHTVMMYQGGLLHSVNQGTRMYACESSVIATTPVTTTTTTETKDDSSPVEEQQPDQQPEQGNANSTATAAASTTEAEDKQQDKSACTRSISSSSTACARVRWQGVSAPLF</sequence>
<accession>A0A6H5HUA5</accession>
<evidence type="ECO:0000313" key="3">
    <source>
        <dbReference type="Proteomes" id="UP000479190"/>
    </source>
</evidence>
<feature type="compositionally biased region" description="Low complexity" evidence="1">
    <location>
        <begin position="737"/>
        <end position="749"/>
    </location>
</feature>
<proteinExistence type="predicted"/>